<dbReference type="EMBL" id="DAATCY010000037">
    <property type="protein sequence ID" value="HAE8090572.1"/>
    <property type="molecule type" value="Genomic_DNA"/>
</dbReference>
<dbReference type="SMR" id="A0A3V2JGY6"/>
<reference evidence="1" key="1">
    <citation type="journal article" date="2018" name="Genome Biol.">
        <title>SKESA: strategic k-mer extension for scrupulous assemblies.</title>
        <authorList>
            <person name="Souvorov A."/>
            <person name="Agarwala R."/>
            <person name="Lipman D.J."/>
        </authorList>
    </citation>
    <scope>NUCLEOTIDE SEQUENCE</scope>
    <source>
        <strain evidence="1">NCTR-RN187</strain>
    </source>
</reference>
<sequence>MSRDELRIVLGAMIPNMEEGFEIKTRDGAILRVDPEWECCKEFKDGLKAEIIKQLKSKPAVVFGYS</sequence>
<organism evidence="1">
    <name type="scientific">Salmonella newport</name>
    <dbReference type="NCBI Taxonomy" id="108619"/>
    <lineage>
        <taxon>Bacteria</taxon>
        <taxon>Pseudomonadati</taxon>
        <taxon>Pseudomonadota</taxon>
        <taxon>Gammaproteobacteria</taxon>
        <taxon>Enterobacterales</taxon>
        <taxon>Enterobacteriaceae</taxon>
        <taxon>Salmonella</taxon>
    </lineage>
</organism>
<dbReference type="AlphaFoldDB" id="A0A3V2JGY6"/>
<reference evidence="1" key="2">
    <citation type="submission" date="2018-07" db="EMBL/GenBank/DDBJ databases">
        <authorList>
            <consortium name="NCBI Pathogen Detection Project"/>
        </authorList>
    </citation>
    <scope>NUCLEOTIDE SEQUENCE</scope>
    <source>
        <strain evidence="1">NCTR-RN187</strain>
    </source>
</reference>
<name>A0A3V2JGY6_SALNE</name>
<gene>
    <name evidence="1" type="ORF">GNA70_004724</name>
</gene>
<dbReference type="RefSeq" id="WP_001550179.1">
    <property type="nucleotide sequence ID" value="NZ_MXSO01000032.1"/>
</dbReference>
<accession>A0A3V2JGY6</accession>
<protein>
    <submittedName>
        <fullName evidence="1">Uncharacterized protein</fullName>
    </submittedName>
</protein>
<proteinExistence type="predicted"/>
<evidence type="ECO:0000313" key="1">
    <source>
        <dbReference type="EMBL" id="HAE8090572.1"/>
    </source>
</evidence>
<comment type="caution">
    <text evidence="1">The sequence shown here is derived from an EMBL/GenBank/DDBJ whole genome shotgun (WGS) entry which is preliminary data.</text>
</comment>